<dbReference type="OrthoDB" id="5795902at2759"/>
<dbReference type="InterPro" id="IPR013785">
    <property type="entry name" value="Aldolase_TIM"/>
</dbReference>
<feature type="active site" description="Nucleophile" evidence="6">
    <location>
        <position position="509"/>
    </location>
</feature>
<dbReference type="PROSITE" id="PS00512">
    <property type="entry name" value="ALPHA_GALACTOSIDASE"/>
    <property type="match status" value="1"/>
</dbReference>
<accession>A0A9P8Y1D0</accession>
<keyword evidence="8" id="KW-0732">Signal</keyword>
<feature type="domain" description="Glycosyl hydrolase family 36 N-terminal" evidence="10">
    <location>
        <begin position="87"/>
        <end position="306"/>
    </location>
</feature>
<dbReference type="InterPro" id="IPR000111">
    <property type="entry name" value="Glyco_hydro_27/36_CS"/>
</dbReference>
<sequence>MLAKSFRAPLAAIALGALCQHPVTAQDGSIETLVANDKSFALNGKGMSYRFHVDEDTGDLYNDHFGGLATEDGLVEPLARPDGWAGFPSRVLREYPDLGRGDMRIPAVQIRQAGDGKAYTVSDLKYQSHELVEGKPALSGLPSTFGEAGEVSTLIVHLYDNYSAIAVDMSYSIFAEHDAVVRSVNITNKGENDIVLDKAASLSVDLPFADYEMIYLRGDWAREAQRVRRSVEYGNQGFGSLAGYSSHFHNPFLALVSPDTTESRGDAWGFSLVYTGSFSVDVEKSSQGPLRATLGLNPYEFAWPLKPGETFTTPECVAIYSDAGVGGMSRKFHNLFRKNLIRSKFATEPRPALLNSWEGLYFAYNQSTVLDLARATAELGVKLFVLDDGWFGNEFPRNNDSLGLGDWQVNKAKFPDGLGPLVDEITQLQSGNSSDKLQFGLWFEPEMVNPNSTLYGKHPDWVLHAADYPRTLRRNQLVLNLALPEVQEHVINSVANILDTAKVTYVKWDNNRGMHETTTSYASHQYMLGLYRVLDTLTTRFPDVLFEGCASGGGRFDPGIMHYFPQSWTSDNTDGFNRVGIQFGTSLAYPPSAMGAHVSVVPNHQAGRVTPLAYRAHVAMMGGSFGFELNPADLTADERAELPALISLADQVNPIVIQGDMYRLSLPEHSNWPAAMWITPEGDKAAVFYFQTRANVNHQLPYLKLQGLDPSARYALDGNGTFSGATLMNVGVQYMFPVEDYGSKVMLLERQ</sequence>
<dbReference type="GO" id="GO:0016052">
    <property type="term" value="P:carbohydrate catabolic process"/>
    <property type="evidence" value="ECO:0007669"/>
    <property type="project" value="InterPro"/>
</dbReference>
<dbReference type="InterPro" id="IPR013780">
    <property type="entry name" value="Glyco_hydro_b"/>
</dbReference>
<feature type="active site" description="Proton donor" evidence="6">
    <location>
        <position position="571"/>
    </location>
</feature>
<comment type="similarity">
    <text evidence="5">Belongs to the glycosyl hydrolase.</text>
</comment>
<proteinExistence type="inferred from homology"/>
<feature type="chain" id="PRO_5040147889" description="Alpha-galactosidase" evidence="8">
    <location>
        <begin position="26"/>
        <end position="751"/>
    </location>
</feature>
<evidence type="ECO:0000313" key="12">
    <source>
        <dbReference type="Proteomes" id="UP000756346"/>
    </source>
</evidence>
<dbReference type="FunFam" id="3.20.20.70:FF:000118">
    <property type="entry name" value="Alpha-galactosidase"/>
    <property type="match status" value="1"/>
</dbReference>
<dbReference type="RefSeq" id="XP_046010191.1">
    <property type="nucleotide sequence ID" value="XM_046151762.1"/>
</dbReference>
<protein>
    <recommendedName>
        <fullName evidence="2 5">Alpha-galactosidase</fullName>
        <ecNumber evidence="2 5">3.2.1.22</ecNumber>
    </recommendedName>
</protein>
<feature type="binding site" evidence="7">
    <location>
        <begin position="507"/>
        <end position="511"/>
    </location>
    <ligand>
        <name>substrate</name>
    </ligand>
</feature>
<dbReference type="PANTHER" id="PTHR43053">
    <property type="entry name" value="GLYCOSIDASE FAMILY 31"/>
    <property type="match status" value="1"/>
</dbReference>
<feature type="binding site" evidence="7">
    <location>
        <begin position="387"/>
        <end position="388"/>
    </location>
    <ligand>
        <name>substrate</name>
    </ligand>
</feature>
<evidence type="ECO:0000256" key="3">
    <source>
        <dbReference type="ARBA" id="ARBA00022801"/>
    </source>
</evidence>
<evidence type="ECO:0000259" key="10">
    <source>
        <dbReference type="Pfam" id="PF16875"/>
    </source>
</evidence>
<reference evidence="11" key="1">
    <citation type="journal article" date="2021" name="Nat. Commun.">
        <title>Genetic determinants of endophytism in the Arabidopsis root mycobiome.</title>
        <authorList>
            <person name="Mesny F."/>
            <person name="Miyauchi S."/>
            <person name="Thiergart T."/>
            <person name="Pickel B."/>
            <person name="Atanasova L."/>
            <person name="Karlsson M."/>
            <person name="Huettel B."/>
            <person name="Barry K.W."/>
            <person name="Haridas S."/>
            <person name="Chen C."/>
            <person name="Bauer D."/>
            <person name="Andreopoulos W."/>
            <person name="Pangilinan J."/>
            <person name="LaButti K."/>
            <person name="Riley R."/>
            <person name="Lipzen A."/>
            <person name="Clum A."/>
            <person name="Drula E."/>
            <person name="Henrissat B."/>
            <person name="Kohler A."/>
            <person name="Grigoriev I.V."/>
            <person name="Martin F.M."/>
            <person name="Hacquard S."/>
        </authorList>
    </citation>
    <scope>NUCLEOTIDE SEQUENCE</scope>
    <source>
        <strain evidence="11">MPI-CAGE-CH-0230</strain>
    </source>
</reference>
<dbReference type="Gene3D" id="2.60.40.1180">
    <property type="entry name" value="Golgi alpha-mannosidase II"/>
    <property type="match status" value="1"/>
</dbReference>
<dbReference type="AlphaFoldDB" id="A0A9P8Y1D0"/>
<dbReference type="Pfam" id="PF02065">
    <property type="entry name" value="Melibiase"/>
    <property type="match status" value="1"/>
</dbReference>
<dbReference type="PANTHER" id="PTHR43053:SF3">
    <property type="entry name" value="ALPHA-GALACTOSIDASE C-RELATED"/>
    <property type="match status" value="1"/>
</dbReference>
<dbReference type="InterPro" id="IPR002252">
    <property type="entry name" value="Glyco_hydro_36"/>
</dbReference>
<evidence type="ECO:0000256" key="2">
    <source>
        <dbReference type="ARBA" id="ARBA00012755"/>
    </source>
</evidence>
<evidence type="ECO:0000313" key="11">
    <source>
        <dbReference type="EMBL" id="KAH7027392.1"/>
    </source>
</evidence>
<dbReference type="Pfam" id="PF16875">
    <property type="entry name" value="Glyco_hydro_36N"/>
    <property type="match status" value="1"/>
</dbReference>
<dbReference type="GO" id="GO:0004557">
    <property type="term" value="F:alpha-galactosidase activity"/>
    <property type="evidence" value="ECO:0007669"/>
    <property type="project" value="UniProtKB-UniRule"/>
</dbReference>
<evidence type="ECO:0000256" key="6">
    <source>
        <dbReference type="PIRSR" id="PIRSR005536-1"/>
    </source>
</evidence>
<evidence type="ECO:0000256" key="8">
    <source>
        <dbReference type="SAM" id="SignalP"/>
    </source>
</evidence>
<comment type="catalytic activity">
    <reaction evidence="1 5">
        <text>Hydrolysis of terminal, non-reducing alpha-D-galactose residues in alpha-D-galactosides, including galactose oligosaccharides, galactomannans and galactolipids.</text>
        <dbReference type="EC" id="3.2.1.22"/>
    </reaction>
</comment>
<dbReference type="InterPro" id="IPR031704">
    <property type="entry name" value="Glyco_hydro_36_N"/>
</dbReference>
<dbReference type="PIRSF" id="PIRSF005536">
    <property type="entry name" value="Agal"/>
    <property type="match status" value="1"/>
</dbReference>
<dbReference type="Gene3D" id="3.20.20.70">
    <property type="entry name" value="Aldolase class I"/>
    <property type="match status" value="1"/>
</dbReference>
<keyword evidence="12" id="KW-1185">Reference proteome</keyword>
<dbReference type="Pfam" id="PF16874">
    <property type="entry name" value="Glyco_hydro_36C"/>
    <property type="match status" value="1"/>
</dbReference>
<dbReference type="EC" id="3.2.1.22" evidence="2 5"/>
<dbReference type="EMBL" id="JAGTJQ010000007">
    <property type="protein sequence ID" value="KAH7027392.1"/>
    <property type="molecule type" value="Genomic_DNA"/>
</dbReference>
<dbReference type="InterPro" id="IPR031705">
    <property type="entry name" value="Glyco_hydro_36_C"/>
</dbReference>
<evidence type="ECO:0000259" key="9">
    <source>
        <dbReference type="Pfam" id="PF16874"/>
    </source>
</evidence>
<dbReference type="InterPro" id="IPR017853">
    <property type="entry name" value="GH"/>
</dbReference>
<dbReference type="GeneID" id="70181308"/>
<dbReference type="CDD" id="cd14791">
    <property type="entry name" value="GH36"/>
    <property type="match status" value="1"/>
</dbReference>
<feature type="binding site" evidence="7">
    <location>
        <position position="220"/>
    </location>
    <ligand>
        <name>substrate</name>
    </ligand>
</feature>
<evidence type="ECO:0000256" key="7">
    <source>
        <dbReference type="PIRSR" id="PIRSR005536-2"/>
    </source>
</evidence>
<evidence type="ECO:0000256" key="4">
    <source>
        <dbReference type="ARBA" id="ARBA00023295"/>
    </source>
</evidence>
<comment type="function">
    <text evidence="5">Hydrolyzes a variety of simple alpha-D-galactoside as well as more complex molecules such as oligosaccharides and polysaccharides.</text>
</comment>
<feature type="binding site" evidence="7">
    <location>
        <position position="474"/>
    </location>
    <ligand>
        <name>substrate</name>
    </ligand>
</feature>
<name>A0A9P8Y1D0_9PEZI</name>
<feature type="binding site" evidence="7">
    <location>
        <position position="571"/>
    </location>
    <ligand>
        <name>substrate</name>
    </ligand>
</feature>
<comment type="caution">
    <text evidence="11">The sequence shown here is derived from an EMBL/GenBank/DDBJ whole genome shotgun (WGS) entry which is preliminary data.</text>
</comment>
<keyword evidence="4 5" id="KW-0326">Glycosidase</keyword>
<gene>
    <name evidence="11" type="ORF">B0I36DRAFT_291986</name>
</gene>
<evidence type="ECO:0000256" key="1">
    <source>
        <dbReference type="ARBA" id="ARBA00001255"/>
    </source>
</evidence>
<feature type="binding site" evidence="7">
    <location>
        <position position="549"/>
    </location>
    <ligand>
        <name>substrate</name>
    </ligand>
</feature>
<dbReference type="SUPFAM" id="SSF51445">
    <property type="entry name" value="(Trans)glycosidases"/>
    <property type="match status" value="1"/>
</dbReference>
<dbReference type="Gene3D" id="2.70.98.60">
    <property type="entry name" value="alpha-galactosidase from lactobacil brevis"/>
    <property type="match status" value="1"/>
</dbReference>
<organism evidence="11 12">
    <name type="scientific">Microdochium trichocladiopsis</name>
    <dbReference type="NCBI Taxonomy" id="1682393"/>
    <lineage>
        <taxon>Eukaryota</taxon>
        <taxon>Fungi</taxon>
        <taxon>Dikarya</taxon>
        <taxon>Ascomycota</taxon>
        <taxon>Pezizomycotina</taxon>
        <taxon>Sordariomycetes</taxon>
        <taxon>Xylariomycetidae</taxon>
        <taxon>Xylariales</taxon>
        <taxon>Microdochiaceae</taxon>
        <taxon>Microdochium</taxon>
    </lineage>
</organism>
<feature type="domain" description="Glycosyl hydrolase family 36 C-terminal" evidence="9">
    <location>
        <begin position="672"/>
        <end position="748"/>
    </location>
</feature>
<dbReference type="InterPro" id="IPR038417">
    <property type="entry name" value="Alpga-gal_N_sf"/>
</dbReference>
<feature type="signal peptide" evidence="8">
    <location>
        <begin position="1"/>
        <end position="25"/>
    </location>
</feature>
<keyword evidence="3 5" id="KW-0378">Hydrolase</keyword>
<dbReference type="PRINTS" id="PR00743">
    <property type="entry name" value="GLHYDRLASE36"/>
</dbReference>
<evidence type="ECO:0000256" key="5">
    <source>
        <dbReference type="PIRNR" id="PIRNR005536"/>
    </source>
</evidence>
<dbReference type="Proteomes" id="UP000756346">
    <property type="component" value="Unassembled WGS sequence"/>
</dbReference>
<dbReference type="InterPro" id="IPR050985">
    <property type="entry name" value="Alpha-glycosidase_related"/>
</dbReference>